<sequence>MQFQFKRKMIAVVSWGLVVGWMALIFFLSSQQGEQSADLSGGITEWVNEVVEQVAPDAEFKMDEISFFVRKNAHFFAYMLLALLTLNAVRRSGGRGWMSMGVAFSISVLYAISDEVHQLFVPGRSGQVSDVLLDSMGALAGIVLYAIISRWLGGKYKTKNERSN</sequence>
<dbReference type="Pfam" id="PF04892">
    <property type="entry name" value="VanZ"/>
    <property type="match status" value="1"/>
</dbReference>
<dbReference type="InterPro" id="IPR016747">
    <property type="entry name" value="Phosphotransbutyrylase"/>
</dbReference>
<gene>
    <name evidence="3" type="ORF">FZC74_07140</name>
</gene>
<reference evidence="3 4" key="1">
    <citation type="submission" date="2019-08" db="EMBL/GenBank/DDBJ databases">
        <title>Bacillus genomes from the desert of Cuatro Cienegas, Coahuila.</title>
        <authorList>
            <person name="Olmedo-Alvarez G."/>
        </authorList>
    </citation>
    <scope>NUCLEOTIDE SEQUENCE [LARGE SCALE GENOMIC DNA]</scope>
    <source>
        <strain evidence="3 4">CH88_3T</strain>
    </source>
</reference>
<dbReference type="Proteomes" id="UP000323393">
    <property type="component" value="Unassembled WGS sequence"/>
</dbReference>
<feature type="transmembrane region" description="Helical" evidence="1">
    <location>
        <begin position="72"/>
        <end position="89"/>
    </location>
</feature>
<dbReference type="AlphaFoldDB" id="A0AA94WRL9"/>
<evidence type="ECO:0000256" key="1">
    <source>
        <dbReference type="SAM" id="Phobius"/>
    </source>
</evidence>
<feature type="transmembrane region" description="Helical" evidence="1">
    <location>
        <begin position="12"/>
        <end position="30"/>
    </location>
</feature>
<feature type="transmembrane region" description="Helical" evidence="1">
    <location>
        <begin position="96"/>
        <end position="112"/>
    </location>
</feature>
<protein>
    <submittedName>
        <fullName evidence="3">VanZ family protein</fullName>
    </submittedName>
</protein>
<dbReference type="InterPro" id="IPR006976">
    <property type="entry name" value="VanZ-like"/>
</dbReference>
<evidence type="ECO:0000313" key="3">
    <source>
        <dbReference type="EMBL" id="TYS59922.1"/>
    </source>
</evidence>
<accession>A0AA94WRL9</accession>
<comment type="caution">
    <text evidence="3">The sequence shown here is derived from an EMBL/GenBank/DDBJ whole genome shotgun (WGS) entry which is preliminary data.</text>
</comment>
<evidence type="ECO:0000313" key="4">
    <source>
        <dbReference type="Proteomes" id="UP000323393"/>
    </source>
</evidence>
<dbReference type="NCBIfam" id="NF037970">
    <property type="entry name" value="vanZ_1"/>
    <property type="match status" value="1"/>
</dbReference>
<dbReference type="EMBL" id="VTEU01000002">
    <property type="protein sequence ID" value="TYS59922.1"/>
    <property type="molecule type" value="Genomic_DNA"/>
</dbReference>
<keyword evidence="1" id="KW-0472">Membrane</keyword>
<name>A0AA94WRL9_9BACI</name>
<dbReference type="PIRSF" id="PIRSF019083">
    <property type="entry name" value="UCP019083_VanZ"/>
    <property type="match status" value="1"/>
</dbReference>
<proteinExistence type="predicted"/>
<organism evidence="3 4">
    <name type="scientific">Sutcliffiella horikoshii</name>
    <dbReference type="NCBI Taxonomy" id="79883"/>
    <lineage>
        <taxon>Bacteria</taxon>
        <taxon>Bacillati</taxon>
        <taxon>Bacillota</taxon>
        <taxon>Bacilli</taxon>
        <taxon>Bacillales</taxon>
        <taxon>Bacillaceae</taxon>
        <taxon>Sutcliffiella</taxon>
    </lineage>
</organism>
<keyword evidence="1" id="KW-1133">Transmembrane helix</keyword>
<feature type="domain" description="VanZ-like" evidence="2">
    <location>
        <begin position="16"/>
        <end position="148"/>
    </location>
</feature>
<keyword evidence="1" id="KW-0812">Transmembrane</keyword>
<dbReference type="RefSeq" id="WP_148965401.1">
    <property type="nucleotide sequence ID" value="NZ_VTEU01000002.1"/>
</dbReference>
<evidence type="ECO:0000259" key="2">
    <source>
        <dbReference type="Pfam" id="PF04892"/>
    </source>
</evidence>
<feature type="transmembrane region" description="Helical" evidence="1">
    <location>
        <begin position="132"/>
        <end position="152"/>
    </location>
</feature>